<comment type="similarity">
    <text evidence="4 11">Belongs to the metallophosphoesterase superfamily. Purple acid phosphatase family.</text>
</comment>
<evidence type="ECO:0000256" key="3">
    <source>
        <dbReference type="ARBA" id="ARBA00001962"/>
    </source>
</evidence>
<dbReference type="Proteomes" id="UP001168098">
    <property type="component" value="Unassembled WGS sequence"/>
</dbReference>
<dbReference type="Gene3D" id="2.60.40.380">
    <property type="entry name" value="Purple acid phosphatase-like, N-terminal"/>
    <property type="match status" value="2"/>
</dbReference>
<evidence type="ECO:0000256" key="9">
    <source>
        <dbReference type="ARBA" id="ARBA00023004"/>
    </source>
</evidence>
<dbReference type="InterPro" id="IPR039331">
    <property type="entry name" value="PAPs-like"/>
</dbReference>
<evidence type="ECO:0000256" key="6">
    <source>
        <dbReference type="ARBA" id="ARBA00022729"/>
    </source>
</evidence>
<dbReference type="GO" id="GO:0046872">
    <property type="term" value="F:metal ion binding"/>
    <property type="evidence" value="ECO:0007669"/>
    <property type="project" value="UniProtKB-KW"/>
</dbReference>
<dbReference type="InterPro" id="IPR015914">
    <property type="entry name" value="PAPs_N"/>
</dbReference>
<dbReference type="InterPro" id="IPR008963">
    <property type="entry name" value="Purple_acid_Pase-like_N"/>
</dbReference>
<keyword evidence="8" id="KW-0862">Zinc</keyword>
<dbReference type="CDD" id="cd00063">
    <property type="entry name" value="FN3"/>
    <property type="match status" value="1"/>
</dbReference>
<evidence type="ECO:0000256" key="8">
    <source>
        <dbReference type="ARBA" id="ARBA00022833"/>
    </source>
</evidence>
<keyword evidence="14" id="KW-1185">Reference proteome</keyword>
<reference evidence="13 14" key="1">
    <citation type="journal article" date="2023" name="BMC Biotechnol.">
        <title>Vitis rotundifolia cv Carlos genome sequencing.</title>
        <authorList>
            <person name="Huff M."/>
            <person name="Hulse-Kemp A."/>
            <person name="Scheffler B."/>
            <person name="Youngblood R."/>
            <person name="Simpson S."/>
            <person name="Babiker E."/>
            <person name="Staton M."/>
        </authorList>
    </citation>
    <scope>NUCLEOTIDE SEQUENCE [LARGE SCALE GENOMIC DNA]</scope>
    <source>
        <tissue evidence="13">Leaf</tissue>
    </source>
</reference>
<comment type="catalytic activity">
    <reaction evidence="1 11">
        <text>a phosphate monoester + H2O = an alcohol + phosphate</text>
        <dbReference type="Rhea" id="RHEA:15017"/>
        <dbReference type="ChEBI" id="CHEBI:15377"/>
        <dbReference type="ChEBI" id="CHEBI:30879"/>
        <dbReference type="ChEBI" id="CHEBI:43474"/>
        <dbReference type="ChEBI" id="CHEBI:67140"/>
        <dbReference type="EC" id="3.1.3.2"/>
    </reaction>
</comment>
<dbReference type="EMBL" id="JARBHA010000018">
    <property type="protein sequence ID" value="KAJ9674829.1"/>
    <property type="molecule type" value="Genomic_DNA"/>
</dbReference>
<evidence type="ECO:0000256" key="7">
    <source>
        <dbReference type="ARBA" id="ARBA00022801"/>
    </source>
</evidence>
<dbReference type="FunFam" id="2.60.40.380:FF:000001">
    <property type="entry name" value="Fe(3+)-Zn(2+) purple acid phosphatase"/>
    <property type="match status" value="2"/>
</dbReference>
<dbReference type="FunFam" id="3.60.21.10:FF:000034">
    <property type="entry name" value="Fe(3+)-Zn(2+) purple acid phosphatase"/>
    <property type="match status" value="2"/>
</dbReference>
<protein>
    <recommendedName>
        <fullName evidence="11">Purple acid phosphatase</fullName>
        <ecNumber evidence="11">3.1.3.2</ecNumber>
    </recommendedName>
</protein>
<proteinExistence type="inferred from homology"/>
<dbReference type="InterPro" id="IPR003961">
    <property type="entry name" value="FN3_dom"/>
</dbReference>
<dbReference type="InterPro" id="IPR029052">
    <property type="entry name" value="Metallo-depent_PP-like"/>
</dbReference>
<dbReference type="GO" id="GO:0003993">
    <property type="term" value="F:acid phosphatase activity"/>
    <property type="evidence" value="ECO:0007669"/>
    <property type="project" value="UniProtKB-EC"/>
</dbReference>
<evidence type="ECO:0000256" key="10">
    <source>
        <dbReference type="ARBA" id="ARBA00023180"/>
    </source>
</evidence>
<dbReference type="InterPro" id="IPR004843">
    <property type="entry name" value="Calcineurin-like_PHP"/>
</dbReference>
<keyword evidence="6 11" id="KW-0732">Signal</keyword>
<dbReference type="Pfam" id="PF16656">
    <property type="entry name" value="Pur_ac_phosph_N"/>
    <property type="match status" value="2"/>
</dbReference>
<dbReference type="CDD" id="cd00839">
    <property type="entry name" value="MPP_PAPs"/>
    <property type="match status" value="2"/>
</dbReference>
<dbReference type="PROSITE" id="PS50853">
    <property type="entry name" value="FN3"/>
    <property type="match status" value="1"/>
</dbReference>
<feature type="domain" description="Fibronectin type-III" evidence="12">
    <location>
        <begin position="57"/>
        <end position="152"/>
    </location>
</feature>
<dbReference type="SUPFAM" id="SSF56300">
    <property type="entry name" value="Metallo-dependent phosphatases"/>
    <property type="match status" value="2"/>
</dbReference>
<comment type="cofactor">
    <cofactor evidence="3">
        <name>Fe cation</name>
        <dbReference type="ChEBI" id="CHEBI:24875"/>
    </cofactor>
</comment>
<keyword evidence="10" id="KW-0325">Glycoprotein</keyword>
<comment type="cofactor">
    <cofactor evidence="2">
        <name>Zn(2+)</name>
        <dbReference type="ChEBI" id="CHEBI:29105"/>
    </cofactor>
</comment>
<dbReference type="Pfam" id="PF14008">
    <property type="entry name" value="Metallophos_C"/>
    <property type="match status" value="2"/>
</dbReference>
<dbReference type="Pfam" id="PF00149">
    <property type="entry name" value="Metallophos"/>
    <property type="match status" value="2"/>
</dbReference>
<dbReference type="InterPro" id="IPR025733">
    <property type="entry name" value="PAPs_C"/>
</dbReference>
<evidence type="ECO:0000259" key="12">
    <source>
        <dbReference type="PROSITE" id="PS50853"/>
    </source>
</evidence>
<name>A0AA39D8Q6_VITRO</name>
<dbReference type="PANTHER" id="PTHR22953">
    <property type="entry name" value="ACID PHOSPHATASE RELATED"/>
    <property type="match status" value="1"/>
</dbReference>
<organism evidence="13 14">
    <name type="scientific">Vitis rotundifolia</name>
    <name type="common">Muscadine grape</name>
    <dbReference type="NCBI Taxonomy" id="103349"/>
    <lineage>
        <taxon>Eukaryota</taxon>
        <taxon>Viridiplantae</taxon>
        <taxon>Streptophyta</taxon>
        <taxon>Embryophyta</taxon>
        <taxon>Tracheophyta</taxon>
        <taxon>Spermatophyta</taxon>
        <taxon>Magnoliopsida</taxon>
        <taxon>eudicotyledons</taxon>
        <taxon>Gunneridae</taxon>
        <taxon>Pentapetalae</taxon>
        <taxon>rosids</taxon>
        <taxon>Vitales</taxon>
        <taxon>Vitaceae</taxon>
        <taxon>Viteae</taxon>
        <taxon>Vitis</taxon>
    </lineage>
</organism>
<dbReference type="Gene3D" id="3.60.21.10">
    <property type="match status" value="2"/>
</dbReference>
<dbReference type="SUPFAM" id="SSF49363">
    <property type="entry name" value="Purple acid phosphatase, N-terminal domain"/>
    <property type="match status" value="2"/>
</dbReference>
<sequence length="918" mass="104673">MGIGWNYAGFVLLVVFLLDAGDFCDGGVTSSFARTNNISADMPLDSDVFQVPPGYNAPQQVHITQGDYEGNAVLVSWTTPDEPGSNTVLYWAENSKTKSHAEGIVLTYKYFDYTSGYIHHCTIKNLTFDTKYYYEVGIGNFTRQFWFITPPRAGPDVPYTFGLIGDLGQTYDSNRTLTHYELSPIRGQTVLYVGDLSYADDYPFHDNVRWDTWGRFTERSAAYQPWIWTAGNHEIDFAPDLGERKPFKPYTNRYHVPFIASASTSPLWYSIKRASAYIIVMSSYSAYDKYTPQYKWLANALPKVNRTETPWLIVLIHCPIYNSYIHHYMEGETMRVMYEAWFVEYKVDVVFAGHVHAYERSERISNIAYDIVNGNCTPIPNESAPVYITIGDGGNQEGLATGMTEPQPSYSAYREASFGHGILDIKNRTHAYFGWNRNQDAYAVEADSIEMGIRGYCAGFFLLVVVALDAGYFCDGGITSSFARTNNISADMPLDSDVFRVPPGYNAPQQVHIAQGDYEGNAMIISWITPDEPGSNTVLYWAENGKHKSHANGIVLTYKYFKYTSGYIHHCTIRNLAFDTKYYYEVGIGNTTRQFWFVTPPRAGPDVPYTFGLIGDLGQTYDSNRTLTHYELSTIKGQALLYVGDLSYADDYPFHDNIRWDTWGRFIERSCAYQPWIWTVGNHEIDFAPDIGETKPFKPYEYRYQVPFEASKSTSPLWYSIKRASAYIIAMSSYSAYGKSTPQYKWLSYELPKVNRTETPWLILLMHCPIYNSYIHHYMEGESMRVIYEPWFVEYKVDVVFAGHVHAYERSERVSNIAYNIVNGKCSPIHDESAPVYITIGDGGNQKGLATGMTEPQPSYSAYREASFGHGILDIRNRTHAYFGWNRNQDAYAVEADSVWLHNRYWTSTQEYSSIAAS</sequence>
<dbReference type="EC" id="3.1.3.2" evidence="11"/>
<evidence type="ECO:0000256" key="1">
    <source>
        <dbReference type="ARBA" id="ARBA00000032"/>
    </source>
</evidence>
<evidence type="ECO:0000256" key="4">
    <source>
        <dbReference type="ARBA" id="ARBA00008723"/>
    </source>
</evidence>
<gene>
    <name evidence="13" type="ORF">PVL29_024012</name>
</gene>
<dbReference type="PANTHER" id="PTHR22953:SF35">
    <property type="entry name" value="FE(3+)-ZN(2+) PURPLE ACID PHOSPHATASE 12"/>
    <property type="match status" value="1"/>
</dbReference>
<evidence type="ECO:0000256" key="2">
    <source>
        <dbReference type="ARBA" id="ARBA00001947"/>
    </source>
</evidence>
<feature type="chain" id="PRO_5041485562" description="Purple acid phosphatase" evidence="11">
    <location>
        <begin position="27"/>
        <end position="918"/>
    </location>
</feature>
<evidence type="ECO:0000256" key="5">
    <source>
        <dbReference type="ARBA" id="ARBA00022723"/>
    </source>
</evidence>
<keyword evidence="7 11" id="KW-0378">Hydrolase</keyword>
<keyword evidence="9" id="KW-0408">Iron</keyword>
<evidence type="ECO:0000313" key="13">
    <source>
        <dbReference type="EMBL" id="KAJ9674829.1"/>
    </source>
</evidence>
<dbReference type="InterPro" id="IPR041792">
    <property type="entry name" value="MPP_PAP"/>
</dbReference>
<accession>A0AA39D8Q6</accession>
<evidence type="ECO:0000256" key="11">
    <source>
        <dbReference type="RuleBase" id="RU361203"/>
    </source>
</evidence>
<dbReference type="AlphaFoldDB" id="A0AA39D8Q6"/>
<evidence type="ECO:0000313" key="14">
    <source>
        <dbReference type="Proteomes" id="UP001168098"/>
    </source>
</evidence>
<comment type="caution">
    <text evidence="13">The sequence shown here is derived from an EMBL/GenBank/DDBJ whole genome shotgun (WGS) entry which is preliminary data.</text>
</comment>
<feature type="signal peptide" evidence="11">
    <location>
        <begin position="1"/>
        <end position="26"/>
    </location>
</feature>
<keyword evidence="5" id="KW-0479">Metal-binding</keyword>